<evidence type="ECO:0000313" key="1">
    <source>
        <dbReference type="EMBL" id="MCD7454382.1"/>
    </source>
</evidence>
<reference evidence="1 2" key="1">
    <citation type="journal article" date="2021" name="BMC Genomics">
        <title>Datura genome reveals duplications of psychoactive alkaloid biosynthetic genes and high mutation rate following tissue culture.</title>
        <authorList>
            <person name="Rajewski A."/>
            <person name="Carter-House D."/>
            <person name="Stajich J."/>
            <person name="Litt A."/>
        </authorList>
    </citation>
    <scope>NUCLEOTIDE SEQUENCE [LARGE SCALE GENOMIC DNA]</scope>
    <source>
        <strain evidence="1">AR-01</strain>
    </source>
</reference>
<evidence type="ECO:0000313" key="2">
    <source>
        <dbReference type="Proteomes" id="UP000823775"/>
    </source>
</evidence>
<keyword evidence="2" id="KW-1185">Reference proteome</keyword>
<sequence length="58" mass="6239">VDWMQGEKDQGLSGARPAECRCKSTRRCPTLGSIARLLATTTNLNFIDASLLESDGSP</sequence>
<dbReference type="Proteomes" id="UP000823775">
    <property type="component" value="Unassembled WGS sequence"/>
</dbReference>
<comment type="caution">
    <text evidence="1">The sequence shown here is derived from an EMBL/GenBank/DDBJ whole genome shotgun (WGS) entry which is preliminary data.</text>
</comment>
<feature type="non-terminal residue" evidence="1">
    <location>
        <position position="58"/>
    </location>
</feature>
<dbReference type="EMBL" id="JACEIK010000300">
    <property type="protein sequence ID" value="MCD7454382.1"/>
    <property type="molecule type" value="Genomic_DNA"/>
</dbReference>
<gene>
    <name evidence="1" type="ORF">HAX54_024748</name>
</gene>
<feature type="non-terminal residue" evidence="1">
    <location>
        <position position="1"/>
    </location>
</feature>
<accession>A0ABS8S627</accession>
<protein>
    <submittedName>
        <fullName evidence="1">Uncharacterized protein</fullName>
    </submittedName>
</protein>
<proteinExistence type="predicted"/>
<name>A0ABS8S627_DATST</name>
<organism evidence="1 2">
    <name type="scientific">Datura stramonium</name>
    <name type="common">Jimsonweed</name>
    <name type="synonym">Common thornapple</name>
    <dbReference type="NCBI Taxonomy" id="4076"/>
    <lineage>
        <taxon>Eukaryota</taxon>
        <taxon>Viridiplantae</taxon>
        <taxon>Streptophyta</taxon>
        <taxon>Embryophyta</taxon>
        <taxon>Tracheophyta</taxon>
        <taxon>Spermatophyta</taxon>
        <taxon>Magnoliopsida</taxon>
        <taxon>eudicotyledons</taxon>
        <taxon>Gunneridae</taxon>
        <taxon>Pentapetalae</taxon>
        <taxon>asterids</taxon>
        <taxon>lamiids</taxon>
        <taxon>Solanales</taxon>
        <taxon>Solanaceae</taxon>
        <taxon>Solanoideae</taxon>
        <taxon>Datureae</taxon>
        <taxon>Datura</taxon>
    </lineage>
</organism>